<sequence>MKKRILLFSTLIALLLLLTGCTEINEPITAESEGIWNSYFVYPLSWLITYFAELTNENYGLAIIIVTLIIRFAILPLMIKQTKSSKAMQAIQPELMELRNKYSSKDQKTQQKLQQETMALFQKHGVNPLAGCMPLLIQMPILIGFYHAIMRTEEISTHNFLWFDLGEADPYFILPLVAGATTFIQQKMMMAGTENLNPQMAMMLWIMPIMIIIFAITFPAALSLYWVVGNLFMIVQTYFIKGPELKAAAGKPAGGAKK</sequence>
<gene>
    <name evidence="12 14" type="primary">yidC</name>
    <name evidence="14" type="ORF">IMZ08_07610</name>
</gene>
<keyword evidence="9" id="KW-0564">Palmitate</keyword>
<dbReference type="PRINTS" id="PR01900">
    <property type="entry name" value="YIDCPROTEIN"/>
</dbReference>
<evidence type="ECO:0000256" key="4">
    <source>
        <dbReference type="ARBA" id="ARBA00022692"/>
    </source>
</evidence>
<comment type="function">
    <text evidence="12">Required for the insertion and/or proper folding and/or complex formation of integral membrane proteins into the membrane. Involved in integration of membrane proteins that insert both dependently and independently of the Sec translocase complex, as well as at least some lipoproteins.</text>
</comment>
<keyword evidence="4 12" id="KW-0812">Transmembrane</keyword>
<comment type="subcellular location">
    <subcellularLocation>
        <location evidence="1 12">Cell membrane</location>
        <topology evidence="1 12">Multi-pass membrane protein</topology>
    </subcellularLocation>
</comment>
<feature type="transmembrane region" description="Helical" evidence="12">
    <location>
        <begin position="59"/>
        <end position="79"/>
    </location>
</feature>
<keyword evidence="15" id="KW-1185">Reference proteome</keyword>
<comment type="caution">
    <text evidence="14">The sequence shown here is derived from an EMBL/GenBank/DDBJ whole genome shotgun (WGS) entry which is preliminary data.</text>
</comment>
<dbReference type="NCBIfam" id="NF002803">
    <property type="entry name" value="PRK02944.1"/>
    <property type="match status" value="1"/>
</dbReference>
<evidence type="ECO:0000313" key="14">
    <source>
        <dbReference type="EMBL" id="MBE4907916.1"/>
    </source>
</evidence>
<dbReference type="CDD" id="cd20070">
    <property type="entry name" value="5TM_YidC_Alb3"/>
    <property type="match status" value="1"/>
</dbReference>
<dbReference type="PANTHER" id="PTHR12428:SF65">
    <property type="entry name" value="CYTOCHROME C OXIDASE ASSEMBLY PROTEIN COX18, MITOCHONDRIAL"/>
    <property type="match status" value="1"/>
</dbReference>
<evidence type="ECO:0000256" key="8">
    <source>
        <dbReference type="ARBA" id="ARBA00023136"/>
    </source>
</evidence>
<dbReference type="HAMAP" id="MF_01811">
    <property type="entry name" value="YidC_type2"/>
    <property type="match status" value="1"/>
</dbReference>
<evidence type="ECO:0000256" key="5">
    <source>
        <dbReference type="ARBA" id="ARBA00022729"/>
    </source>
</evidence>
<dbReference type="EMBL" id="JADCLJ010000018">
    <property type="protein sequence ID" value="MBE4907916.1"/>
    <property type="molecule type" value="Genomic_DNA"/>
</dbReference>
<feature type="transmembrane region" description="Helical" evidence="12">
    <location>
        <begin position="168"/>
        <end position="184"/>
    </location>
</feature>
<dbReference type="InterPro" id="IPR001708">
    <property type="entry name" value="YidC/ALB3/OXA1/COX18"/>
</dbReference>
<dbReference type="InterPro" id="IPR023060">
    <property type="entry name" value="YidC/YidC1/YidC2_Firmicutes"/>
</dbReference>
<keyword evidence="8 12" id="KW-0472">Membrane</keyword>
<organism evidence="14 15">
    <name type="scientific">Litchfieldia luteola</name>
    <dbReference type="NCBI Taxonomy" id="682179"/>
    <lineage>
        <taxon>Bacteria</taxon>
        <taxon>Bacillati</taxon>
        <taxon>Bacillota</taxon>
        <taxon>Bacilli</taxon>
        <taxon>Bacillales</taxon>
        <taxon>Bacillaceae</taxon>
        <taxon>Litchfieldia</taxon>
    </lineage>
</organism>
<dbReference type="Pfam" id="PF02096">
    <property type="entry name" value="60KD_IMP"/>
    <property type="match status" value="1"/>
</dbReference>
<keyword evidence="3 12" id="KW-1003">Cell membrane</keyword>
<feature type="transmembrane region" description="Helical" evidence="12">
    <location>
        <begin position="128"/>
        <end position="148"/>
    </location>
</feature>
<proteinExistence type="inferred from homology"/>
<feature type="transmembrane region" description="Helical" evidence="12">
    <location>
        <begin position="204"/>
        <end position="228"/>
    </location>
</feature>
<evidence type="ECO:0000256" key="6">
    <source>
        <dbReference type="ARBA" id="ARBA00022927"/>
    </source>
</evidence>
<protein>
    <recommendedName>
        <fullName evidence="12">Membrane protein insertase YidC</fullName>
    </recommendedName>
    <alternativeName>
        <fullName evidence="12">Foldase YidC</fullName>
    </alternativeName>
    <alternativeName>
        <fullName evidence="12">Membrane integrase YidC</fullName>
    </alternativeName>
    <alternativeName>
        <fullName evidence="12">Membrane protein YidC</fullName>
    </alternativeName>
</protein>
<keyword evidence="7 12" id="KW-1133">Transmembrane helix</keyword>
<keyword evidence="2 12" id="KW-0813">Transport</keyword>
<dbReference type="InterPro" id="IPR047196">
    <property type="entry name" value="YidC_ALB_C"/>
</dbReference>
<evidence type="ECO:0000256" key="2">
    <source>
        <dbReference type="ARBA" id="ARBA00022448"/>
    </source>
</evidence>
<dbReference type="PROSITE" id="PS51257">
    <property type="entry name" value="PROKAR_LIPOPROTEIN"/>
    <property type="match status" value="1"/>
</dbReference>
<dbReference type="PANTHER" id="PTHR12428">
    <property type="entry name" value="OXA1"/>
    <property type="match status" value="1"/>
</dbReference>
<evidence type="ECO:0000259" key="13">
    <source>
        <dbReference type="Pfam" id="PF02096"/>
    </source>
</evidence>
<keyword evidence="10 12" id="KW-0143">Chaperone</keyword>
<evidence type="ECO:0000256" key="1">
    <source>
        <dbReference type="ARBA" id="ARBA00004651"/>
    </source>
</evidence>
<evidence type="ECO:0000313" key="15">
    <source>
        <dbReference type="Proteomes" id="UP001516662"/>
    </source>
</evidence>
<evidence type="ECO:0000256" key="7">
    <source>
        <dbReference type="ARBA" id="ARBA00022989"/>
    </source>
</evidence>
<reference evidence="14 15" key="1">
    <citation type="submission" date="2020-10" db="EMBL/GenBank/DDBJ databases">
        <title>Bacillus sp. HD4P25, an endophyte from a halophyte.</title>
        <authorList>
            <person name="Sun J.-Q."/>
        </authorList>
    </citation>
    <scope>NUCLEOTIDE SEQUENCE [LARGE SCALE GENOMIC DNA]</scope>
    <source>
        <strain evidence="14 15">YIM 93174</strain>
    </source>
</reference>
<dbReference type="NCBIfam" id="TIGR03592">
    <property type="entry name" value="yidC_oxa1_cterm"/>
    <property type="match status" value="1"/>
</dbReference>
<dbReference type="PRINTS" id="PR00701">
    <property type="entry name" value="60KDINNERMP"/>
</dbReference>
<dbReference type="Proteomes" id="UP001516662">
    <property type="component" value="Unassembled WGS sequence"/>
</dbReference>
<keyword evidence="5 12" id="KW-0732">Signal</keyword>
<comment type="similarity">
    <text evidence="12">Belongs to the OXA1/ALB3/YidC family. Type 2 subfamily.</text>
</comment>
<dbReference type="InterPro" id="IPR028055">
    <property type="entry name" value="YidC/Oxa/ALB_C"/>
</dbReference>
<name>A0ABR9QHE3_9BACI</name>
<evidence type="ECO:0000256" key="9">
    <source>
        <dbReference type="ARBA" id="ARBA00023139"/>
    </source>
</evidence>
<evidence type="ECO:0000256" key="10">
    <source>
        <dbReference type="ARBA" id="ARBA00023186"/>
    </source>
</evidence>
<evidence type="ECO:0000256" key="11">
    <source>
        <dbReference type="ARBA" id="ARBA00023288"/>
    </source>
</evidence>
<accession>A0ABR9QHE3</accession>
<evidence type="ECO:0000256" key="12">
    <source>
        <dbReference type="HAMAP-Rule" id="MF_01811"/>
    </source>
</evidence>
<keyword evidence="11 12" id="KW-0449">Lipoprotein</keyword>
<feature type="domain" description="Membrane insertase YidC/Oxa/ALB C-terminal" evidence="13">
    <location>
        <begin position="59"/>
        <end position="241"/>
    </location>
</feature>
<evidence type="ECO:0000256" key="3">
    <source>
        <dbReference type="ARBA" id="ARBA00022475"/>
    </source>
</evidence>
<keyword evidence="6 12" id="KW-0653">Protein transport</keyword>
<dbReference type="RefSeq" id="WP_193535384.1">
    <property type="nucleotide sequence ID" value="NZ_JADCLJ010000018.1"/>
</dbReference>